<proteinExistence type="predicted"/>
<evidence type="ECO:0008006" key="3">
    <source>
        <dbReference type="Google" id="ProtNLM"/>
    </source>
</evidence>
<comment type="caution">
    <text evidence="1">The sequence shown here is derived from an EMBL/GenBank/DDBJ whole genome shotgun (WGS) entry which is preliminary data.</text>
</comment>
<dbReference type="EMBL" id="LNAL01000003">
    <property type="protein sequence ID" value="KUG09613.1"/>
    <property type="molecule type" value="Genomic_DNA"/>
</dbReference>
<dbReference type="OrthoDB" id="3611744at2"/>
<keyword evidence="2" id="KW-1185">Reference proteome</keyword>
<protein>
    <recommendedName>
        <fullName evidence="3">WbqC-like protein</fullName>
    </recommendedName>
</protein>
<organism evidence="1 2">
    <name type="scientific">Solirubrum puertoriconensis</name>
    <dbReference type="NCBI Taxonomy" id="1751427"/>
    <lineage>
        <taxon>Bacteria</taxon>
        <taxon>Pseudomonadati</taxon>
        <taxon>Bacteroidota</taxon>
        <taxon>Cytophagia</taxon>
        <taxon>Cytophagales</taxon>
    </lineage>
</organism>
<accession>A0A9X0HPB3</accession>
<reference evidence="1 2" key="1">
    <citation type="submission" date="2015-11" db="EMBL/GenBank/DDBJ databases">
        <title>Solirubrum puertoriconensis gen. nov. an environmental bacteria isolated in Puerto Rico.</title>
        <authorList>
            <person name="Cuebas-Irizarry M.F."/>
            <person name="Montalvo-Rodriguez R."/>
        </authorList>
    </citation>
    <scope>NUCLEOTIDE SEQUENCE [LARGE SCALE GENOMIC DNA]</scope>
    <source>
        <strain evidence="1 2">MC1A</strain>
    </source>
</reference>
<dbReference type="Pfam" id="PF08889">
    <property type="entry name" value="WbqC"/>
    <property type="match status" value="1"/>
</dbReference>
<gene>
    <name evidence="1" type="ORF">ASU33_18115</name>
</gene>
<sequence length="232" mass="25712">MRVAIMQPYLFPYVGYFQLLHRADVFVLLDDVAYIKKGWINRNRILVNGSEYLFTIPIASGSQNKLIKDTHLHADDKSLGKLLITIRQAYSAAPEMARVLPLIEQVLLAPESDITTLVGHSLKLINDYVGAPMPLVRSSEIEKNNQLTGQSRVIEICQRLGATEYVNASGGASLYSHSEFAQAGIVLQFLQPVLQPYPQGTNAFVPGLSIIDVLMHNTAEQVRSMFGQGMLL</sequence>
<dbReference type="InterPro" id="IPR014985">
    <property type="entry name" value="WbqC"/>
</dbReference>
<dbReference type="Proteomes" id="UP000054223">
    <property type="component" value="Unassembled WGS sequence"/>
</dbReference>
<evidence type="ECO:0000313" key="1">
    <source>
        <dbReference type="EMBL" id="KUG09613.1"/>
    </source>
</evidence>
<dbReference type="AlphaFoldDB" id="A0A9X0HPB3"/>
<name>A0A9X0HPB3_SOLP1</name>
<evidence type="ECO:0000313" key="2">
    <source>
        <dbReference type="Proteomes" id="UP000054223"/>
    </source>
</evidence>
<dbReference type="RefSeq" id="WP_059067757.1">
    <property type="nucleotide sequence ID" value="NZ_LNAL01000003.1"/>
</dbReference>